<evidence type="ECO:0000313" key="2">
    <source>
        <dbReference type="EMBL" id="ELQ74515.1"/>
    </source>
</evidence>
<dbReference type="EMBL" id="JH994037">
    <property type="protein sequence ID" value="ELQ74515.1"/>
    <property type="molecule type" value="Genomic_DNA"/>
</dbReference>
<reference evidence="2 3" key="1">
    <citation type="journal article" date="2012" name="PLoS Pathog.">
        <title>The genome of the obligate intracellular parasite Trachipleistophora hominis: new insights into microsporidian genome dynamics and reductive evolution.</title>
        <authorList>
            <person name="Heinz E."/>
            <person name="Williams T.A."/>
            <person name="Nakjang S."/>
            <person name="Noel C.J."/>
            <person name="Swan D.C."/>
            <person name="Goldberg A.V."/>
            <person name="Harris S.R."/>
            <person name="Weinmaier T."/>
            <person name="Markert S."/>
            <person name="Becher D."/>
            <person name="Bernhardt J."/>
            <person name="Dagan T."/>
            <person name="Hacker C."/>
            <person name="Lucocq J.M."/>
            <person name="Schweder T."/>
            <person name="Rattei T."/>
            <person name="Hall N."/>
            <person name="Hirt R.P."/>
            <person name="Embley T.M."/>
        </authorList>
    </citation>
    <scope>NUCLEOTIDE SEQUENCE [LARGE SCALE GENOMIC DNA]</scope>
</reference>
<sequence>VLDKVEILQNKTCHKTTLKTPYKLFFAVDPFTGKQKTMKETEKQKLRSRIEKNNQTNLMKENKK</sequence>
<dbReference type="HOGENOM" id="CLU_2874104_0_0_1"/>
<feature type="region of interest" description="Disordered" evidence="1">
    <location>
        <begin position="36"/>
        <end position="64"/>
    </location>
</feature>
<dbReference type="Proteomes" id="UP000011185">
    <property type="component" value="Unassembled WGS sequence"/>
</dbReference>
<accession>L7JT64</accession>
<organism evidence="2 3">
    <name type="scientific">Trachipleistophora hominis</name>
    <name type="common">Microsporidian parasite</name>
    <dbReference type="NCBI Taxonomy" id="72359"/>
    <lineage>
        <taxon>Eukaryota</taxon>
        <taxon>Fungi</taxon>
        <taxon>Fungi incertae sedis</taxon>
        <taxon>Microsporidia</taxon>
        <taxon>Pleistophoridae</taxon>
        <taxon>Trachipleistophora</taxon>
    </lineage>
</organism>
<feature type="compositionally biased region" description="Basic and acidic residues" evidence="1">
    <location>
        <begin position="37"/>
        <end position="52"/>
    </location>
</feature>
<name>L7JT64_TRAHO</name>
<gene>
    <name evidence="2" type="ORF">THOM_2559</name>
</gene>
<evidence type="ECO:0000313" key="3">
    <source>
        <dbReference type="Proteomes" id="UP000011185"/>
    </source>
</evidence>
<feature type="compositionally biased region" description="Polar residues" evidence="1">
    <location>
        <begin position="53"/>
        <end position="64"/>
    </location>
</feature>
<protein>
    <submittedName>
        <fullName evidence="2">Uncharacterized protein</fullName>
    </submittedName>
</protein>
<keyword evidence="3" id="KW-1185">Reference proteome</keyword>
<dbReference type="AlphaFoldDB" id="L7JT64"/>
<dbReference type="InParanoid" id="L7JT64"/>
<proteinExistence type="predicted"/>
<dbReference type="VEuPathDB" id="MicrosporidiaDB:THOM_2559"/>
<feature type="non-terminal residue" evidence="2">
    <location>
        <position position="1"/>
    </location>
</feature>
<evidence type="ECO:0000256" key="1">
    <source>
        <dbReference type="SAM" id="MobiDB-lite"/>
    </source>
</evidence>